<dbReference type="STRING" id="1090615.SAMN04515671_1955"/>
<evidence type="ECO:0000256" key="2">
    <source>
        <dbReference type="ARBA" id="ARBA00022692"/>
    </source>
</evidence>
<feature type="transmembrane region" description="Helical" evidence="5">
    <location>
        <begin position="242"/>
        <end position="262"/>
    </location>
</feature>
<dbReference type="InterPro" id="IPR002293">
    <property type="entry name" value="AA/rel_permease1"/>
</dbReference>
<dbReference type="Gene3D" id="1.20.1740.10">
    <property type="entry name" value="Amino acid/polyamine transporter I"/>
    <property type="match status" value="1"/>
</dbReference>
<evidence type="ECO:0000256" key="5">
    <source>
        <dbReference type="SAM" id="Phobius"/>
    </source>
</evidence>
<feature type="transmembrane region" description="Helical" evidence="5">
    <location>
        <begin position="333"/>
        <end position="357"/>
    </location>
</feature>
<keyword evidence="3 5" id="KW-1133">Transmembrane helix</keyword>
<evidence type="ECO:0000313" key="6">
    <source>
        <dbReference type="EMBL" id="SDO77140.1"/>
    </source>
</evidence>
<feature type="transmembrane region" description="Helical" evidence="5">
    <location>
        <begin position="417"/>
        <end position="441"/>
    </location>
</feature>
<name>A0A1H0MAJ7_9ACTN</name>
<feature type="transmembrane region" description="Helical" evidence="5">
    <location>
        <begin position="139"/>
        <end position="167"/>
    </location>
</feature>
<accession>A0A1H0MAJ7</accession>
<evidence type="ECO:0000256" key="4">
    <source>
        <dbReference type="ARBA" id="ARBA00023136"/>
    </source>
</evidence>
<dbReference type="AlphaFoldDB" id="A0A1H0MAJ7"/>
<organism evidence="6 7">
    <name type="scientific">Nakamurella panacisegetis</name>
    <dbReference type="NCBI Taxonomy" id="1090615"/>
    <lineage>
        <taxon>Bacteria</taxon>
        <taxon>Bacillati</taxon>
        <taxon>Actinomycetota</taxon>
        <taxon>Actinomycetes</taxon>
        <taxon>Nakamurellales</taxon>
        <taxon>Nakamurellaceae</taxon>
        <taxon>Nakamurella</taxon>
    </lineage>
</organism>
<dbReference type="InterPro" id="IPR053153">
    <property type="entry name" value="APC_K+_Transporter"/>
</dbReference>
<keyword evidence="4 5" id="KW-0472">Membrane</keyword>
<evidence type="ECO:0000256" key="3">
    <source>
        <dbReference type="ARBA" id="ARBA00022989"/>
    </source>
</evidence>
<feature type="transmembrane region" description="Helical" evidence="5">
    <location>
        <begin position="204"/>
        <end position="222"/>
    </location>
</feature>
<evidence type="ECO:0000256" key="1">
    <source>
        <dbReference type="ARBA" id="ARBA00004141"/>
    </source>
</evidence>
<feature type="transmembrane region" description="Helical" evidence="5">
    <location>
        <begin position="173"/>
        <end position="192"/>
    </location>
</feature>
<sequence>MCPADTRAVSPTPIAASSAVLPDLNLPERLSYRVKRRLLGPPLTNDQLKHERLGKFLALGVLAPDCISSSAYGTEQILTALLPYAALGAFTLVLPITGVVIAILVLLTICYRQVVSVYTKAGGSYIVAKENFGPRVAQVAAVALLIDYVVTVAVQIAAGTVAVVSAFPVLGVGPRPVLIDVGMILLLCWGNLRGIKEAGKAFALPTYFFALVAGSMIIVGIIRELMGNLPQIDPTHLQGVHIGHANGFVMGATAMVLLRAFANGGSSLTGLEAISNGVGMFRCPEGQNARKAMLVMACTLGFLVCGVSLLAHFTHATPYADGFPSVISQEARLVFGHGVVGNILFGVMQTATAIILYTGGNTSFNGFPFLASFVADDAFLPRQLRKRGHRLVFSNAIMVLTAVALVLVVATDGKLDALVPLYAIGVFTGFTMAGFGMAKYFRTHGGPGQRRKIALNVAAGTTSLIVVLIFAVVKFSEGAWVVVILFPVLVFALIRLNREYRTEAEVLRDLDSERLSAGTKYSHHTVLVFVDALDLASVEALRYGQSLRPSTLRAVHFVLDSAHADRLSKKWQRAAQIVPLELVDCPDRRLGRATLEMIAREARPRTEVTVLLPRRSYATMLGRLLHDRTADHLARLISRIPNATATIIPYDTNAKITSMQEDRRADLPEPPARPVTAVLADRPTGSTRTAILKYAAPEPPAGAVPIRDLVSGDSCNVQGRVRTVRVGCVGDSPTFVCEIADSTGNLTVQFYGRRTVAGIEPGRLLRVQGRSLQQDAGYVIANPDYQLLTN</sequence>
<feature type="transmembrane region" description="Helical" evidence="5">
    <location>
        <begin position="479"/>
        <end position="496"/>
    </location>
</feature>
<keyword evidence="7" id="KW-1185">Reference proteome</keyword>
<dbReference type="PANTHER" id="PTHR47704:SF1">
    <property type="entry name" value="POTASSIUM TRANSPORTER KIMA"/>
    <property type="match status" value="1"/>
</dbReference>
<proteinExistence type="predicted"/>
<keyword evidence="2 5" id="KW-0812">Transmembrane</keyword>
<comment type="subcellular location">
    <subcellularLocation>
        <location evidence="1">Membrane</location>
        <topology evidence="1">Multi-pass membrane protein</topology>
    </subcellularLocation>
</comment>
<dbReference type="EMBL" id="LT629710">
    <property type="protein sequence ID" value="SDO77140.1"/>
    <property type="molecule type" value="Genomic_DNA"/>
</dbReference>
<gene>
    <name evidence="6" type="ORF">SAMN04515671_1955</name>
</gene>
<dbReference type="Proteomes" id="UP000198741">
    <property type="component" value="Chromosome I"/>
</dbReference>
<reference evidence="6 7" key="1">
    <citation type="submission" date="2016-10" db="EMBL/GenBank/DDBJ databases">
        <authorList>
            <person name="de Groot N.N."/>
        </authorList>
    </citation>
    <scope>NUCLEOTIDE SEQUENCE [LARGE SCALE GENOMIC DNA]</scope>
    <source>
        <strain evidence="7">P4-7,KCTC 19426,CECT 7604</strain>
    </source>
</reference>
<dbReference type="PANTHER" id="PTHR47704">
    <property type="entry name" value="POTASSIUM TRANSPORTER KIMA"/>
    <property type="match status" value="1"/>
</dbReference>
<feature type="transmembrane region" description="Helical" evidence="5">
    <location>
        <begin position="292"/>
        <end position="313"/>
    </location>
</feature>
<feature type="transmembrane region" description="Helical" evidence="5">
    <location>
        <begin position="84"/>
        <end position="111"/>
    </location>
</feature>
<dbReference type="GO" id="GO:0016020">
    <property type="term" value="C:membrane"/>
    <property type="evidence" value="ECO:0007669"/>
    <property type="project" value="UniProtKB-SubCell"/>
</dbReference>
<feature type="transmembrane region" description="Helical" evidence="5">
    <location>
        <begin position="391"/>
        <end position="411"/>
    </location>
</feature>
<dbReference type="GO" id="GO:0022857">
    <property type="term" value="F:transmembrane transporter activity"/>
    <property type="evidence" value="ECO:0007669"/>
    <property type="project" value="InterPro"/>
</dbReference>
<dbReference type="Pfam" id="PF13520">
    <property type="entry name" value="AA_permease_2"/>
    <property type="match status" value="1"/>
</dbReference>
<evidence type="ECO:0000313" key="7">
    <source>
        <dbReference type="Proteomes" id="UP000198741"/>
    </source>
</evidence>
<feature type="transmembrane region" description="Helical" evidence="5">
    <location>
        <begin position="453"/>
        <end position="473"/>
    </location>
</feature>
<protein>
    <submittedName>
        <fullName evidence="6">Amino acid transporter</fullName>
    </submittedName>
</protein>